<keyword evidence="2" id="KW-1185">Reference proteome</keyword>
<dbReference type="RefSeq" id="WP_290365284.1">
    <property type="nucleotide sequence ID" value="NZ_JAUFQU010000067.1"/>
</dbReference>
<protein>
    <submittedName>
        <fullName evidence="1">Uncharacterized protein</fullName>
    </submittedName>
</protein>
<organism evidence="1 2">
    <name type="scientific">Paenimyroides ceti</name>
    <dbReference type="NCBI Taxonomy" id="395087"/>
    <lineage>
        <taxon>Bacteria</taxon>
        <taxon>Pseudomonadati</taxon>
        <taxon>Bacteroidota</taxon>
        <taxon>Flavobacteriia</taxon>
        <taxon>Flavobacteriales</taxon>
        <taxon>Flavobacteriaceae</taxon>
        <taxon>Paenimyroides</taxon>
    </lineage>
</organism>
<proteinExistence type="predicted"/>
<reference evidence="2" key="1">
    <citation type="journal article" date="2019" name="Int. J. Syst. Evol. Microbiol.">
        <title>The Global Catalogue of Microorganisms (GCM) 10K type strain sequencing project: providing services to taxonomists for standard genome sequencing and annotation.</title>
        <authorList>
            <consortium name="The Broad Institute Genomics Platform"/>
            <consortium name="The Broad Institute Genome Sequencing Center for Infectious Disease"/>
            <person name="Wu L."/>
            <person name="Ma J."/>
        </authorList>
    </citation>
    <scope>NUCLEOTIDE SEQUENCE [LARGE SCALE GENOMIC DNA]</scope>
    <source>
        <strain evidence="2">CECT 7184</strain>
    </source>
</reference>
<dbReference type="Proteomes" id="UP001242368">
    <property type="component" value="Unassembled WGS sequence"/>
</dbReference>
<evidence type="ECO:0000313" key="1">
    <source>
        <dbReference type="EMBL" id="MDN3709899.1"/>
    </source>
</evidence>
<evidence type="ECO:0000313" key="2">
    <source>
        <dbReference type="Proteomes" id="UP001242368"/>
    </source>
</evidence>
<gene>
    <name evidence="1" type="ORF">QW060_23585</name>
</gene>
<name>A0ABT8D3Z2_9FLAO</name>
<accession>A0ABT8D3Z2</accession>
<comment type="caution">
    <text evidence="1">The sequence shown here is derived from an EMBL/GenBank/DDBJ whole genome shotgun (WGS) entry which is preliminary data.</text>
</comment>
<dbReference type="EMBL" id="JAUFQU010000067">
    <property type="protein sequence ID" value="MDN3709899.1"/>
    <property type="molecule type" value="Genomic_DNA"/>
</dbReference>
<sequence>MFFFIFRKKLGWSNKLTGCLILTAGLGNNLLSVFGDTGTLRL</sequence>